<keyword evidence="2" id="KW-1185">Reference proteome</keyword>
<gene>
    <name evidence="1" type="ORF">E3A20_12680</name>
</gene>
<reference evidence="1 2" key="1">
    <citation type="submission" date="2019-08" db="EMBL/GenBank/DDBJ databases">
        <title>100 year-old enigma solved: identification of Planctomyces bekefii, the type genus and species of the phylum Planctomycetes.</title>
        <authorList>
            <person name="Svetlana D.N."/>
            <person name="Overmann J."/>
        </authorList>
    </citation>
    <scope>NUCLEOTIDE SEQUENCE [LARGE SCALE GENOMIC DNA]</scope>
    <source>
        <strain evidence="1">Phe10_nw2017</strain>
    </source>
</reference>
<dbReference type="EMBL" id="SRHE01000226">
    <property type="protein sequence ID" value="TWW09602.1"/>
    <property type="molecule type" value="Genomic_DNA"/>
</dbReference>
<comment type="caution">
    <text evidence="1">The sequence shown here is derived from an EMBL/GenBank/DDBJ whole genome shotgun (WGS) entry which is preliminary data.</text>
</comment>
<dbReference type="AlphaFoldDB" id="A0A5C6M6H7"/>
<evidence type="ECO:0000313" key="1">
    <source>
        <dbReference type="EMBL" id="TWW09602.1"/>
    </source>
</evidence>
<accession>A0A5C6M6H7</accession>
<proteinExistence type="predicted"/>
<evidence type="ECO:0000313" key="2">
    <source>
        <dbReference type="Proteomes" id="UP000321083"/>
    </source>
</evidence>
<dbReference type="Proteomes" id="UP000321083">
    <property type="component" value="Unassembled WGS sequence"/>
</dbReference>
<name>A0A5C6M6H7_9PLAN</name>
<sequence>MLVPTPKHTQMTVVNDSDHPLIFEAVMAETQDKHKEVFEVPAHDRITRSWTYQETDSGMDSAWEQRVTAQLLAPSFYFLHGRIYDASTSKADEDSPSDDEGKREVLWLKGDQTGVTSLPLPTASEQATSVSISVSPRVQWIYSTLWIDAQIDNILEVAIAPDGVTPKAGDFHEATYQSTRTIFQDDSSRVGGIIEGRTYTCDHWQCKSDL</sequence>
<reference evidence="1 2" key="2">
    <citation type="submission" date="2019-08" db="EMBL/GenBank/DDBJ databases">
        <authorList>
            <person name="Henke P."/>
        </authorList>
    </citation>
    <scope>NUCLEOTIDE SEQUENCE [LARGE SCALE GENOMIC DNA]</scope>
    <source>
        <strain evidence="1">Phe10_nw2017</strain>
    </source>
</reference>
<organism evidence="1 2">
    <name type="scientific">Planctomyces bekefii</name>
    <dbReference type="NCBI Taxonomy" id="1653850"/>
    <lineage>
        <taxon>Bacteria</taxon>
        <taxon>Pseudomonadati</taxon>
        <taxon>Planctomycetota</taxon>
        <taxon>Planctomycetia</taxon>
        <taxon>Planctomycetales</taxon>
        <taxon>Planctomycetaceae</taxon>
        <taxon>Planctomyces</taxon>
    </lineage>
</organism>
<protein>
    <submittedName>
        <fullName evidence="1">Uncharacterized protein</fullName>
    </submittedName>
</protein>